<feature type="domain" description="Heparan-alpha-glucosaminide N-acetyltransferase catalytic" evidence="2">
    <location>
        <begin position="22"/>
        <end position="255"/>
    </location>
</feature>
<dbReference type="EMBL" id="BPQH01000007">
    <property type="protein sequence ID" value="GJD49836.1"/>
    <property type="molecule type" value="Genomic_DNA"/>
</dbReference>
<keyword evidence="4" id="KW-1185">Reference proteome</keyword>
<keyword evidence="1" id="KW-0812">Transmembrane</keyword>
<keyword evidence="1" id="KW-1133">Transmembrane helix</keyword>
<keyword evidence="1" id="KW-0472">Membrane</keyword>
<evidence type="ECO:0000313" key="4">
    <source>
        <dbReference type="Proteomes" id="UP001055167"/>
    </source>
</evidence>
<reference evidence="3" key="2">
    <citation type="submission" date="2021-08" db="EMBL/GenBank/DDBJ databases">
        <authorList>
            <person name="Tani A."/>
            <person name="Ola A."/>
            <person name="Ogura Y."/>
            <person name="Katsura K."/>
            <person name="Hayashi T."/>
        </authorList>
    </citation>
    <scope>NUCLEOTIDE SEQUENCE</scope>
    <source>
        <strain evidence="3">KCTC 52305</strain>
    </source>
</reference>
<protein>
    <recommendedName>
        <fullName evidence="2">Heparan-alpha-glucosaminide N-acetyltransferase catalytic domain-containing protein</fullName>
    </recommendedName>
</protein>
<organism evidence="3 4">
    <name type="scientific">Methylobacterium crusticola</name>
    <dbReference type="NCBI Taxonomy" id="1697972"/>
    <lineage>
        <taxon>Bacteria</taxon>
        <taxon>Pseudomonadati</taxon>
        <taxon>Pseudomonadota</taxon>
        <taxon>Alphaproteobacteria</taxon>
        <taxon>Hyphomicrobiales</taxon>
        <taxon>Methylobacteriaceae</taxon>
        <taxon>Methylobacterium</taxon>
    </lineage>
</organism>
<evidence type="ECO:0000259" key="2">
    <source>
        <dbReference type="Pfam" id="PF07786"/>
    </source>
</evidence>
<reference evidence="3" key="1">
    <citation type="journal article" date="2021" name="Front. Microbiol.">
        <title>Comprehensive Comparative Genomics and Phenotyping of Methylobacterium Species.</title>
        <authorList>
            <person name="Alessa O."/>
            <person name="Ogura Y."/>
            <person name="Fujitani Y."/>
            <person name="Takami H."/>
            <person name="Hayashi T."/>
            <person name="Sahin N."/>
            <person name="Tani A."/>
        </authorList>
    </citation>
    <scope>NUCLEOTIDE SEQUENCE</scope>
    <source>
        <strain evidence="3">KCTC 52305</strain>
    </source>
</reference>
<feature type="transmembrane region" description="Helical" evidence="1">
    <location>
        <begin position="127"/>
        <end position="146"/>
    </location>
</feature>
<feature type="transmembrane region" description="Helical" evidence="1">
    <location>
        <begin position="247"/>
        <end position="267"/>
    </location>
</feature>
<dbReference type="Pfam" id="PF07786">
    <property type="entry name" value="HGSNAT_cat"/>
    <property type="match status" value="1"/>
</dbReference>
<comment type="caution">
    <text evidence="3">The sequence shown here is derived from an EMBL/GenBank/DDBJ whole genome shotgun (WGS) entry which is preliminary data.</text>
</comment>
<feature type="transmembrane region" description="Helical" evidence="1">
    <location>
        <begin position="104"/>
        <end position="121"/>
    </location>
</feature>
<feature type="transmembrane region" description="Helical" evidence="1">
    <location>
        <begin position="153"/>
        <end position="177"/>
    </location>
</feature>
<dbReference type="Proteomes" id="UP001055167">
    <property type="component" value="Unassembled WGS sequence"/>
</dbReference>
<feature type="transmembrane region" description="Helical" evidence="1">
    <location>
        <begin position="64"/>
        <end position="84"/>
    </location>
</feature>
<sequence length="344" mass="35253">MVTPPRPVPAPAAAAPARGPGRLALIDALRGGALAAMALYHLAWDLGFLRLTPENVALAPAGRGAAHAIAGSFLLLVGASLVLAQGGGLAQGRGLAWRPFLARLARIAGAAALISLATRFAFPDSWIFFGILHAIALSSVLALPALRAPLPLVGLGAAAILAARPLLAWSGAAPPVLDAPLLLFLGLGRGVPTTNDYVPLVPWFGLVLAGVLAGRLALPRLAGMRLLAWRPRGPGGRLLAAAGRHSLAVYLVHQPLLLGLLAGLAALTGPHPRAGQAQFLREYRANCTAAGGGAPACRLAARCLLADLRREGLWQAAERGAFSPGDRARALVLSQACYREAGGP</sequence>
<proteinExistence type="predicted"/>
<evidence type="ECO:0000313" key="3">
    <source>
        <dbReference type="EMBL" id="GJD49836.1"/>
    </source>
</evidence>
<feature type="transmembrane region" description="Helical" evidence="1">
    <location>
        <begin position="197"/>
        <end position="218"/>
    </location>
</feature>
<name>A0ABQ4QYV8_9HYPH</name>
<accession>A0ABQ4QYV8</accession>
<gene>
    <name evidence="3" type="ORF">OPKNFCMD_2571</name>
</gene>
<dbReference type="InterPro" id="IPR012429">
    <property type="entry name" value="HGSNAT_cat"/>
</dbReference>
<evidence type="ECO:0000256" key="1">
    <source>
        <dbReference type="SAM" id="Phobius"/>
    </source>
</evidence>